<accession>A0ABS4DXW8</accession>
<dbReference type="EMBL" id="JAGGJU010000005">
    <property type="protein sequence ID" value="MBP1850533.1"/>
    <property type="molecule type" value="Genomic_DNA"/>
</dbReference>
<gene>
    <name evidence="1" type="ORF">J2Z17_001970</name>
</gene>
<comment type="caution">
    <text evidence="1">The sequence shown here is derived from an EMBL/GenBank/DDBJ whole genome shotgun (WGS) entry which is preliminary data.</text>
</comment>
<proteinExistence type="predicted"/>
<evidence type="ECO:0000313" key="2">
    <source>
        <dbReference type="Proteomes" id="UP000759443"/>
    </source>
</evidence>
<protein>
    <submittedName>
        <fullName evidence="1">Uncharacterized protein</fullName>
    </submittedName>
</protein>
<organism evidence="1 2">
    <name type="scientific">Rhizobium halophytocola</name>
    <dbReference type="NCBI Taxonomy" id="735519"/>
    <lineage>
        <taxon>Bacteria</taxon>
        <taxon>Pseudomonadati</taxon>
        <taxon>Pseudomonadota</taxon>
        <taxon>Alphaproteobacteria</taxon>
        <taxon>Hyphomicrobiales</taxon>
        <taxon>Rhizobiaceae</taxon>
        <taxon>Rhizobium/Agrobacterium group</taxon>
        <taxon>Rhizobium</taxon>
    </lineage>
</organism>
<sequence length="36" mass="4133">MDRINRSLGDPPRLGWIDIAANRRLSANVIQISEKR</sequence>
<keyword evidence="2" id="KW-1185">Reference proteome</keyword>
<name>A0ABS4DXW8_9HYPH</name>
<reference evidence="1 2" key="1">
    <citation type="submission" date="2021-03" db="EMBL/GenBank/DDBJ databases">
        <title>Genomic Encyclopedia of Type Strains, Phase IV (KMG-IV): sequencing the most valuable type-strain genomes for metagenomic binning, comparative biology and taxonomic classification.</title>
        <authorList>
            <person name="Goeker M."/>
        </authorList>
    </citation>
    <scope>NUCLEOTIDE SEQUENCE [LARGE SCALE GENOMIC DNA]</scope>
    <source>
        <strain evidence="1 2">DSM 21600</strain>
    </source>
</reference>
<evidence type="ECO:0000313" key="1">
    <source>
        <dbReference type="EMBL" id="MBP1850533.1"/>
    </source>
</evidence>
<dbReference type="Proteomes" id="UP000759443">
    <property type="component" value="Unassembled WGS sequence"/>
</dbReference>